<gene>
    <name evidence="7" type="ORF">CYMTET_28451</name>
</gene>
<dbReference type="PANTHER" id="PTHR21451">
    <property type="entry name" value="HISTONE H3 METHYLTRANSFERASE"/>
    <property type="match status" value="1"/>
</dbReference>
<dbReference type="Gene3D" id="3.40.50.150">
    <property type="entry name" value="Vaccinia Virus protein VP39"/>
    <property type="match status" value="1"/>
</dbReference>
<comment type="caution">
    <text evidence="7">The sequence shown here is derived from an EMBL/GenBank/DDBJ whole genome shotgun (WGS) entry which is preliminary data.</text>
</comment>
<keyword evidence="3" id="KW-0156">Chromatin regulator</keyword>
<dbReference type="Proteomes" id="UP001190700">
    <property type="component" value="Unassembled WGS sequence"/>
</dbReference>
<feature type="domain" description="DOT1" evidence="6">
    <location>
        <begin position="68"/>
        <end position="136"/>
    </location>
</feature>
<evidence type="ECO:0000313" key="7">
    <source>
        <dbReference type="EMBL" id="KAK3262705.1"/>
    </source>
</evidence>
<keyword evidence="8" id="KW-1185">Reference proteome</keyword>
<dbReference type="InterPro" id="IPR030445">
    <property type="entry name" value="H3-K79_meTrfase"/>
</dbReference>
<evidence type="ECO:0000259" key="6">
    <source>
        <dbReference type="Pfam" id="PF08123"/>
    </source>
</evidence>
<dbReference type="InterPro" id="IPR029063">
    <property type="entry name" value="SAM-dependent_MTases_sf"/>
</dbReference>
<evidence type="ECO:0000256" key="3">
    <source>
        <dbReference type="ARBA" id="ARBA00022853"/>
    </source>
</evidence>
<name>A0AAE0FN24_9CHLO</name>
<comment type="catalytic activity">
    <reaction evidence="5">
        <text>L-lysyl(79)-[histone H3] + 3 S-adenosyl-L-methionine = N(6),N(6),N(6)-trimethyl-L-lysyl(79)-[histone H3] + 3 S-adenosyl-L-homocysteine + 3 H(+)</text>
        <dbReference type="Rhea" id="RHEA:60328"/>
        <dbReference type="Rhea" id="RHEA-COMP:15549"/>
        <dbReference type="Rhea" id="RHEA-COMP:15552"/>
        <dbReference type="ChEBI" id="CHEBI:15378"/>
        <dbReference type="ChEBI" id="CHEBI:29969"/>
        <dbReference type="ChEBI" id="CHEBI:57856"/>
        <dbReference type="ChEBI" id="CHEBI:59789"/>
        <dbReference type="ChEBI" id="CHEBI:61961"/>
        <dbReference type="EC" id="2.1.1.360"/>
    </reaction>
</comment>
<dbReference type="EC" id="2.1.1.360" evidence="1"/>
<dbReference type="EMBL" id="LGRX02016003">
    <property type="protein sequence ID" value="KAK3262705.1"/>
    <property type="molecule type" value="Genomic_DNA"/>
</dbReference>
<dbReference type="GO" id="GO:0140956">
    <property type="term" value="F:histone H3K79 trimethyltransferase activity"/>
    <property type="evidence" value="ECO:0007669"/>
    <property type="project" value="UniProtKB-EC"/>
</dbReference>
<dbReference type="PANTHER" id="PTHR21451:SF19">
    <property type="entry name" value="ACTIVATED IN BLOCKED UNFOLDED PROTEIN RESPONSE"/>
    <property type="match status" value="1"/>
</dbReference>
<evidence type="ECO:0000313" key="8">
    <source>
        <dbReference type="Proteomes" id="UP001190700"/>
    </source>
</evidence>
<proteinExistence type="predicted"/>
<protein>
    <recommendedName>
        <fullName evidence="2">Histone-lysine N-methyltransferase, H3 lysine-79 specific</fullName>
        <ecNumber evidence="1">2.1.1.360</ecNumber>
    </recommendedName>
    <alternativeName>
        <fullName evidence="4">Histone H3-K79 methyltransferase</fullName>
    </alternativeName>
</protein>
<dbReference type="InterPro" id="IPR025789">
    <property type="entry name" value="DOT1_dom"/>
</dbReference>
<accession>A0AAE0FN24</accession>
<organism evidence="7 8">
    <name type="scientific">Cymbomonas tetramitiformis</name>
    <dbReference type="NCBI Taxonomy" id="36881"/>
    <lineage>
        <taxon>Eukaryota</taxon>
        <taxon>Viridiplantae</taxon>
        <taxon>Chlorophyta</taxon>
        <taxon>Pyramimonadophyceae</taxon>
        <taxon>Pyramimonadales</taxon>
        <taxon>Pyramimonadaceae</taxon>
        <taxon>Cymbomonas</taxon>
    </lineage>
</organism>
<dbReference type="GO" id="GO:0051726">
    <property type="term" value="P:regulation of cell cycle"/>
    <property type="evidence" value="ECO:0007669"/>
    <property type="project" value="InterPro"/>
</dbReference>
<evidence type="ECO:0000256" key="1">
    <source>
        <dbReference type="ARBA" id="ARBA00012190"/>
    </source>
</evidence>
<evidence type="ECO:0000256" key="4">
    <source>
        <dbReference type="ARBA" id="ARBA00029821"/>
    </source>
</evidence>
<sequence length="284" mass="31155">MADTPRYIQAKQLRQALDTTLLKEPLPNVNWELVAERVNEACKGLPENLEEECTAGTGQSITNDFCASQLTYGETTDAEFVSRLLLLKSDDVFYDLGSGRGQVVLQIAEAGLAQKAAGIELVQRRHRIAQLTNKQLGSPAEFTCGDILTHDASDATKVYMTNSTFEEKMNIAIATRFADITAFPNLQMVATTNRLPLGIANVTNLFLQRVSAVPVNWGIERAPLFVYKRCETDTPAPMHEVDESAEEMLDAMNKVGCNLTGAAQLNAFMTAALFHSMVHAVDVK</sequence>
<reference evidence="7 8" key="1">
    <citation type="journal article" date="2015" name="Genome Biol. Evol.">
        <title>Comparative Genomics of a Bacterivorous Green Alga Reveals Evolutionary Causalities and Consequences of Phago-Mixotrophic Mode of Nutrition.</title>
        <authorList>
            <person name="Burns J.A."/>
            <person name="Paasch A."/>
            <person name="Narechania A."/>
            <person name="Kim E."/>
        </authorList>
    </citation>
    <scope>NUCLEOTIDE SEQUENCE [LARGE SCALE GENOMIC DNA]</scope>
    <source>
        <strain evidence="7 8">PLY_AMNH</strain>
    </source>
</reference>
<evidence type="ECO:0000256" key="2">
    <source>
        <dbReference type="ARBA" id="ARBA00020987"/>
    </source>
</evidence>
<dbReference type="Pfam" id="PF08123">
    <property type="entry name" value="DOT1"/>
    <property type="match status" value="1"/>
</dbReference>
<dbReference type="SUPFAM" id="SSF53335">
    <property type="entry name" value="S-adenosyl-L-methionine-dependent methyltransferases"/>
    <property type="match status" value="1"/>
</dbReference>
<evidence type="ECO:0000256" key="5">
    <source>
        <dbReference type="ARBA" id="ARBA00047770"/>
    </source>
</evidence>
<dbReference type="AlphaFoldDB" id="A0AAE0FN24"/>